<dbReference type="SUPFAM" id="SSF47781">
    <property type="entry name" value="RuvA domain 2-like"/>
    <property type="match status" value="1"/>
</dbReference>
<dbReference type="PANTHER" id="PTHR21180">
    <property type="entry name" value="ENDONUCLEASE/EXONUCLEASE/PHOSPHATASE FAMILY DOMAIN-CONTAINING PROTEIN 1"/>
    <property type="match status" value="1"/>
</dbReference>
<dbReference type="PANTHER" id="PTHR21180:SF32">
    <property type="entry name" value="ENDONUCLEASE_EXONUCLEASE_PHOSPHATASE FAMILY DOMAIN-CONTAINING PROTEIN 1"/>
    <property type="match status" value="1"/>
</dbReference>
<dbReference type="AlphaFoldDB" id="A0AAU8LUS7"/>
<dbReference type="GO" id="GO:0003677">
    <property type="term" value="F:DNA binding"/>
    <property type="evidence" value="ECO:0007669"/>
    <property type="project" value="InterPro"/>
</dbReference>
<dbReference type="KEGG" id="eaj:Q3M24_21955"/>
<reference evidence="2" key="1">
    <citation type="journal article" date="2024" name="Syst. Appl. Microbiol.">
        <title>First single-strain enrichments of Electrothrix cable bacteria, description of E. aestuarii sp. nov. and E. rattekaaiensis sp. nov., and proposal of a cable bacteria taxonomy following the rules of the SeqCode.</title>
        <authorList>
            <person name="Plum-Jensen L.E."/>
            <person name="Schramm A."/>
            <person name="Marshall I.P.G."/>
        </authorList>
    </citation>
    <scope>NUCLEOTIDE SEQUENCE</scope>
    <source>
        <strain evidence="2">Rat1</strain>
    </source>
</reference>
<dbReference type="GO" id="GO:0015628">
    <property type="term" value="P:protein secretion by the type II secretion system"/>
    <property type="evidence" value="ECO:0007669"/>
    <property type="project" value="TreeGrafter"/>
</dbReference>
<name>A0AAU8LUS7_9BACT</name>
<reference evidence="2" key="2">
    <citation type="submission" date="2024-06" db="EMBL/GenBank/DDBJ databases">
        <authorList>
            <person name="Plum-Jensen L.E."/>
            <person name="Schramm A."/>
            <person name="Marshall I.P.G."/>
        </authorList>
    </citation>
    <scope>NUCLEOTIDE SEQUENCE</scope>
    <source>
        <strain evidence="2">Rat1</strain>
    </source>
</reference>
<dbReference type="InterPro" id="IPR003583">
    <property type="entry name" value="Hlx-hairpin-Hlx_DNA-bd_motif"/>
</dbReference>
<dbReference type="InterPro" id="IPR010994">
    <property type="entry name" value="RuvA_2-like"/>
</dbReference>
<sequence length="164" mass="17633">MAEERAERDFRVPVLLLLGVLILAFSSFSSESEHQASLYYLVPAQDGEKAEVIRVPQSVSSEQASQTALPPGALAITPDMPCGVAPPEITQLFNLPLPVNQADQESLMLLPGIGPKLAARIIAFREEQGDITGPDDFIRVKGIGPKLTARLSPLLCFAPAEKKS</sequence>
<organism evidence="2">
    <name type="scientific">Candidatus Electrothrix aestuarii</name>
    <dbReference type="NCBI Taxonomy" id="3062594"/>
    <lineage>
        <taxon>Bacteria</taxon>
        <taxon>Pseudomonadati</taxon>
        <taxon>Thermodesulfobacteriota</taxon>
        <taxon>Desulfobulbia</taxon>
        <taxon>Desulfobulbales</taxon>
        <taxon>Desulfobulbaceae</taxon>
        <taxon>Candidatus Electrothrix</taxon>
    </lineage>
</organism>
<dbReference type="InterPro" id="IPR051675">
    <property type="entry name" value="Endo/Exo/Phosphatase_dom_1"/>
</dbReference>
<feature type="domain" description="Helix-hairpin-helix DNA-binding motif class 1" evidence="1">
    <location>
        <begin position="135"/>
        <end position="154"/>
    </location>
</feature>
<proteinExistence type="predicted"/>
<protein>
    <submittedName>
        <fullName evidence="2">Helix-hairpin-helix domain-containing protein</fullName>
    </submittedName>
</protein>
<evidence type="ECO:0000259" key="1">
    <source>
        <dbReference type="SMART" id="SM00278"/>
    </source>
</evidence>
<gene>
    <name evidence="2" type="ORF">Q3M24_21955</name>
</gene>
<dbReference type="SMART" id="SM00278">
    <property type="entry name" value="HhH1"/>
    <property type="match status" value="2"/>
</dbReference>
<evidence type="ECO:0000313" key="2">
    <source>
        <dbReference type="EMBL" id="XCN72911.1"/>
    </source>
</evidence>
<dbReference type="GO" id="GO:0015627">
    <property type="term" value="C:type II protein secretion system complex"/>
    <property type="evidence" value="ECO:0007669"/>
    <property type="project" value="TreeGrafter"/>
</dbReference>
<dbReference type="Gene3D" id="1.10.150.320">
    <property type="entry name" value="Photosystem II 12 kDa extrinsic protein"/>
    <property type="match status" value="1"/>
</dbReference>
<feature type="domain" description="Helix-hairpin-helix DNA-binding motif class 1" evidence="1">
    <location>
        <begin position="105"/>
        <end position="124"/>
    </location>
</feature>
<accession>A0AAU8LUS7</accession>
<dbReference type="Pfam" id="PF12836">
    <property type="entry name" value="HHH_3"/>
    <property type="match status" value="1"/>
</dbReference>
<dbReference type="GO" id="GO:0006281">
    <property type="term" value="P:DNA repair"/>
    <property type="evidence" value="ECO:0007669"/>
    <property type="project" value="InterPro"/>
</dbReference>
<dbReference type="EMBL" id="CP159373">
    <property type="protein sequence ID" value="XCN72911.1"/>
    <property type="molecule type" value="Genomic_DNA"/>
</dbReference>